<sequence length="155" mass="17110">MPASVLELYRRVTRWPAGHWLFSRAVCLKAPYFASIAPRIEALEPGRCVASLRQRRSVTNHIGTVHAIALCNLAELSGGLAIDASLPPSMRWIPKSMTVEYLRRAVGTMRAVATPAQPAIETDAGYELPVDVEITDPAGEAVFRACIRMWISPRR</sequence>
<dbReference type="InterPro" id="IPR029069">
    <property type="entry name" value="HotDog_dom_sf"/>
</dbReference>
<gene>
    <name evidence="1" type="ORF">ACFOM9_01485</name>
</gene>
<dbReference type="Pfam" id="PF14539">
    <property type="entry name" value="DUF4442"/>
    <property type="match status" value="1"/>
</dbReference>
<evidence type="ECO:0000313" key="1">
    <source>
        <dbReference type="EMBL" id="MFC3658748.1"/>
    </source>
</evidence>
<protein>
    <submittedName>
        <fullName evidence="1">Hotdog fold domain-containing protein</fullName>
    </submittedName>
</protein>
<dbReference type="InterPro" id="IPR027961">
    <property type="entry name" value="DUF4442"/>
</dbReference>
<proteinExistence type="predicted"/>
<evidence type="ECO:0000313" key="2">
    <source>
        <dbReference type="Proteomes" id="UP001595724"/>
    </source>
</evidence>
<reference evidence="2" key="1">
    <citation type="journal article" date="2019" name="Int. J. Syst. Evol. Microbiol.">
        <title>The Global Catalogue of Microorganisms (GCM) 10K type strain sequencing project: providing services to taxonomists for standard genome sequencing and annotation.</title>
        <authorList>
            <consortium name="The Broad Institute Genomics Platform"/>
            <consortium name="The Broad Institute Genome Sequencing Center for Infectious Disease"/>
            <person name="Wu L."/>
            <person name="Ma J."/>
        </authorList>
    </citation>
    <scope>NUCLEOTIDE SEQUENCE [LARGE SCALE GENOMIC DNA]</scope>
    <source>
        <strain evidence="2">KCTC 42211</strain>
    </source>
</reference>
<comment type="caution">
    <text evidence="1">The sequence shown here is derived from an EMBL/GenBank/DDBJ whole genome shotgun (WGS) entry which is preliminary data.</text>
</comment>
<dbReference type="RefSeq" id="WP_386705480.1">
    <property type="nucleotide sequence ID" value="NZ_JBHRYF010000001.1"/>
</dbReference>
<organism evidence="1 2">
    <name type="scientific">Luteimonas notoginsengisoli</name>
    <dbReference type="NCBI Taxonomy" id="1578200"/>
    <lineage>
        <taxon>Bacteria</taxon>
        <taxon>Pseudomonadati</taxon>
        <taxon>Pseudomonadota</taxon>
        <taxon>Gammaproteobacteria</taxon>
        <taxon>Lysobacterales</taxon>
        <taxon>Lysobacteraceae</taxon>
        <taxon>Luteimonas</taxon>
    </lineage>
</organism>
<dbReference type="EMBL" id="JBHRYF010000001">
    <property type="protein sequence ID" value="MFC3658748.1"/>
    <property type="molecule type" value="Genomic_DNA"/>
</dbReference>
<keyword evidence="2" id="KW-1185">Reference proteome</keyword>
<name>A0ABV7UQ07_9GAMM</name>
<accession>A0ABV7UQ07</accession>
<dbReference type="Gene3D" id="3.10.129.10">
    <property type="entry name" value="Hotdog Thioesterase"/>
    <property type="match status" value="1"/>
</dbReference>
<dbReference type="CDD" id="cd03443">
    <property type="entry name" value="PaaI_thioesterase"/>
    <property type="match status" value="1"/>
</dbReference>
<dbReference type="Proteomes" id="UP001595724">
    <property type="component" value="Unassembled WGS sequence"/>
</dbReference>
<dbReference type="SUPFAM" id="SSF54637">
    <property type="entry name" value="Thioesterase/thiol ester dehydrase-isomerase"/>
    <property type="match status" value="1"/>
</dbReference>